<accession>A0AAV0EJZ6</accession>
<name>A0AAV0EJZ6_9ASTE</name>
<keyword evidence="2" id="KW-1185">Reference proteome</keyword>
<dbReference type="AlphaFoldDB" id="A0AAV0EJZ6"/>
<comment type="caution">
    <text evidence="1">The sequence shown here is derived from an EMBL/GenBank/DDBJ whole genome shotgun (WGS) entry which is preliminary data.</text>
</comment>
<dbReference type="EMBL" id="CAMAPF010000930">
    <property type="protein sequence ID" value="CAH9123529.1"/>
    <property type="molecule type" value="Genomic_DNA"/>
</dbReference>
<sequence length="122" mass="13946">MFGYFVFHLPHARVFFFFFADVPDMLEKFVIGGESDEEEAQPVVILTTPRAAMGKEHGAPSDRASQIPRRVRIAFSPQSAVPVKEKQKRNIIDQLVDLDGSDDEEEEFSQLLPMWPLRPLWG</sequence>
<dbReference type="Proteomes" id="UP001152523">
    <property type="component" value="Unassembled WGS sequence"/>
</dbReference>
<reference evidence="1" key="1">
    <citation type="submission" date="2022-07" db="EMBL/GenBank/DDBJ databases">
        <authorList>
            <person name="Macas J."/>
            <person name="Novak P."/>
            <person name="Neumann P."/>
        </authorList>
    </citation>
    <scope>NUCLEOTIDE SEQUENCE</scope>
</reference>
<organism evidence="1 2">
    <name type="scientific">Cuscuta epithymum</name>
    <dbReference type="NCBI Taxonomy" id="186058"/>
    <lineage>
        <taxon>Eukaryota</taxon>
        <taxon>Viridiplantae</taxon>
        <taxon>Streptophyta</taxon>
        <taxon>Embryophyta</taxon>
        <taxon>Tracheophyta</taxon>
        <taxon>Spermatophyta</taxon>
        <taxon>Magnoliopsida</taxon>
        <taxon>eudicotyledons</taxon>
        <taxon>Gunneridae</taxon>
        <taxon>Pentapetalae</taxon>
        <taxon>asterids</taxon>
        <taxon>lamiids</taxon>
        <taxon>Solanales</taxon>
        <taxon>Convolvulaceae</taxon>
        <taxon>Cuscuteae</taxon>
        <taxon>Cuscuta</taxon>
        <taxon>Cuscuta subgen. Cuscuta</taxon>
    </lineage>
</organism>
<evidence type="ECO:0000313" key="2">
    <source>
        <dbReference type="Proteomes" id="UP001152523"/>
    </source>
</evidence>
<protein>
    <submittedName>
        <fullName evidence="1">Uncharacterized protein</fullName>
    </submittedName>
</protein>
<evidence type="ECO:0000313" key="1">
    <source>
        <dbReference type="EMBL" id="CAH9123529.1"/>
    </source>
</evidence>
<proteinExistence type="predicted"/>
<gene>
    <name evidence="1" type="ORF">CEPIT_LOCUS25287</name>
</gene>